<proteinExistence type="predicted"/>
<organism evidence="1 2">
    <name type="scientific">Lysinibacillus irui</name>
    <dbReference type="NCBI Taxonomy" id="2998077"/>
    <lineage>
        <taxon>Bacteria</taxon>
        <taxon>Bacillati</taxon>
        <taxon>Bacillota</taxon>
        <taxon>Bacilli</taxon>
        <taxon>Bacillales</taxon>
        <taxon>Bacillaceae</taxon>
        <taxon>Lysinibacillus</taxon>
    </lineage>
</organism>
<protein>
    <submittedName>
        <fullName evidence="1">Uncharacterized protein</fullName>
    </submittedName>
</protein>
<dbReference type="Proteomes" id="UP001219585">
    <property type="component" value="Plasmid unnamed"/>
</dbReference>
<sequence length="74" mass="8747">MELNIAKSEMIYKAMLCVLKNDGVPFDEKHEVLWHQIVEYTDTESSDLLALIDPFYDEIKANTQYDEFDKEKDE</sequence>
<geneLocation type="plasmid" evidence="1 2">
    <name>unnamed</name>
</geneLocation>
<reference evidence="1" key="1">
    <citation type="submission" date="2022-11" db="EMBL/GenBank/DDBJ databases">
        <title>Lysinibacillus irui.</title>
        <authorList>
            <person name="Akintayo S.O."/>
        </authorList>
    </citation>
    <scope>NUCLEOTIDE SEQUENCE</scope>
    <source>
        <strain evidence="1">IRB4-01</strain>
        <plasmid evidence="1">unnamed</plasmid>
    </source>
</reference>
<dbReference type="RefSeq" id="WP_274797470.1">
    <property type="nucleotide sequence ID" value="NZ_CP113528.1"/>
</dbReference>
<evidence type="ECO:0000313" key="2">
    <source>
        <dbReference type="Proteomes" id="UP001219585"/>
    </source>
</evidence>
<gene>
    <name evidence="1" type="ORF">OU989_23465</name>
</gene>
<accession>A0AAJ5UZ03</accession>
<keyword evidence="1" id="KW-0614">Plasmid</keyword>
<evidence type="ECO:0000313" key="1">
    <source>
        <dbReference type="EMBL" id="WDV09250.1"/>
    </source>
</evidence>
<dbReference type="AlphaFoldDB" id="A0AAJ5UZ03"/>
<dbReference type="KEGG" id="liu:OU989_23465"/>
<dbReference type="EMBL" id="CP113528">
    <property type="protein sequence ID" value="WDV09250.1"/>
    <property type="molecule type" value="Genomic_DNA"/>
</dbReference>
<name>A0AAJ5UZ03_9BACI</name>